<dbReference type="EMBL" id="JAPXFL010000004">
    <property type="protein sequence ID" value="KAK9507204.1"/>
    <property type="molecule type" value="Genomic_DNA"/>
</dbReference>
<evidence type="ECO:0000256" key="9">
    <source>
        <dbReference type="ARBA" id="ARBA00023224"/>
    </source>
</evidence>
<organism evidence="11 12">
    <name type="scientific">Rhynocoris fuscipes</name>
    <dbReference type="NCBI Taxonomy" id="488301"/>
    <lineage>
        <taxon>Eukaryota</taxon>
        <taxon>Metazoa</taxon>
        <taxon>Ecdysozoa</taxon>
        <taxon>Arthropoda</taxon>
        <taxon>Hexapoda</taxon>
        <taxon>Insecta</taxon>
        <taxon>Pterygota</taxon>
        <taxon>Neoptera</taxon>
        <taxon>Paraneoptera</taxon>
        <taxon>Hemiptera</taxon>
        <taxon>Heteroptera</taxon>
        <taxon>Panheteroptera</taxon>
        <taxon>Cimicomorpha</taxon>
        <taxon>Reduviidae</taxon>
        <taxon>Harpactorinae</taxon>
        <taxon>Harpactorini</taxon>
        <taxon>Rhynocoris</taxon>
    </lineage>
</organism>
<dbReference type="PANTHER" id="PTHR21137:SF35">
    <property type="entry name" value="ODORANT RECEPTOR 19A-RELATED"/>
    <property type="match status" value="1"/>
</dbReference>
<evidence type="ECO:0000256" key="10">
    <source>
        <dbReference type="RuleBase" id="RU351113"/>
    </source>
</evidence>
<feature type="transmembrane region" description="Helical" evidence="10">
    <location>
        <begin position="38"/>
        <end position="57"/>
    </location>
</feature>
<gene>
    <name evidence="11" type="ORF">O3M35_007112</name>
</gene>
<keyword evidence="12" id="KW-1185">Reference proteome</keyword>
<keyword evidence="7 10" id="KW-0472">Membrane</keyword>
<evidence type="ECO:0000256" key="3">
    <source>
        <dbReference type="ARBA" id="ARBA00022606"/>
    </source>
</evidence>
<comment type="caution">
    <text evidence="10">Lacks conserved residue(s) required for the propagation of feature annotation.</text>
</comment>
<keyword evidence="2" id="KW-1003">Cell membrane</keyword>
<evidence type="ECO:0000256" key="7">
    <source>
        <dbReference type="ARBA" id="ARBA00023136"/>
    </source>
</evidence>
<comment type="similarity">
    <text evidence="10">Belongs to the insect chemoreceptor superfamily. Heteromeric odorant receptor channel (TC 1.A.69) family.</text>
</comment>
<keyword evidence="9 10" id="KW-0807">Transducer</keyword>
<evidence type="ECO:0000256" key="1">
    <source>
        <dbReference type="ARBA" id="ARBA00004651"/>
    </source>
</evidence>
<keyword evidence="5 10" id="KW-0552">Olfaction</keyword>
<accession>A0AAW1DFB0</accession>
<evidence type="ECO:0000256" key="2">
    <source>
        <dbReference type="ARBA" id="ARBA00022475"/>
    </source>
</evidence>
<evidence type="ECO:0000313" key="12">
    <source>
        <dbReference type="Proteomes" id="UP001461498"/>
    </source>
</evidence>
<evidence type="ECO:0000256" key="4">
    <source>
        <dbReference type="ARBA" id="ARBA00022692"/>
    </source>
</evidence>
<keyword evidence="6 10" id="KW-1133">Transmembrane helix</keyword>
<name>A0AAW1DFB0_9HEMI</name>
<evidence type="ECO:0000313" key="11">
    <source>
        <dbReference type="EMBL" id="KAK9507204.1"/>
    </source>
</evidence>
<evidence type="ECO:0000256" key="5">
    <source>
        <dbReference type="ARBA" id="ARBA00022725"/>
    </source>
</evidence>
<evidence type="ECO:0000256" key="6">
    <source>
        <dbReference type="ARBA" id="ARBA00022989"/>
    </source>
</evidence>
<feature type="transmembrane region" description="Helical" evidence="10">
    <location>
        <begin position="266"/>
        <end position="287"/>
    </location>
</feature>
<dbReference type="GO" id="GO:0004984">
    <property type="term" value="F:olfactory receptor activity"/>
    <property type="evidence" value="ECO:0007669"/>
    <property type="project" value="InterPro"/>
</dbReference>
<dbReference type="PANTHER" id="PTHR21137">
    <property type="entry name" value="ODORANT RECEPTOR"/>
    <property type="match status" value="1"/>
</dbReference>
<comment type="caution">
    <text evidence="11">The sequence shown here is derived from an EMBL/GenBank/DDBJ whole genome shotgun (WGS) entry which is preliminary data.</text>
</comment>
<reference evidence="11 12" key="1">
    <citation type="submission" date="2022-12" db="EMBL/GenBank/DDBJ databases">
        <title>Chromosome-level genome assembly of true bugs.</title>
        <authorList>
            <person name="Ma L."/>
            <person name="Li H."/>
        </authorList>
    </citation>
    <scope>NUCLEOTIDE SEQUENCE [LARGE SCALE GENOMIC DNA]</scope>
    <source>
        <strain evidence="11">Lab_2022b</strain>
    </source>
</reference>
<proteinExistence type="inferred from homology"/>
<feature type="transmembrane region" description="Helical" evidence="10">
    <location>
        <begin position="122"/>
        <end position="140"/>
    </location>
</feature>
<protein>
    <recommendedName>
        <fullName evidence="10">Odorant receptor</fullName>
    </recommendedName>
</protein>
<feature type="transmembrane region" description="Helical" evidence="10">
    <location>
        <begin position="63"/>
        <end position="85"/>
    </location>
</feature>
<dbReference type="Proteomes" id="UP001461498">
    <property type="component" value="Unassembled WGS sequence"/>
</dbReference>
<dbReference type="GO" id="GO:0007165">
    <property type="term" value="P:signal transduction"/>
    <property type="evidence" value="ECO:0007669"/>
    <property type="project" value="UniProtKB-KW"/>
</dbReference>
<keyword evidence="3 10" id="KW-0716">Sensory transduction</keyword>
<comment type="subcellular location">
    <subcellularLocation>
        <location evidence="1 10">Cell membrane</location>
        <topology evidence="1 10">Multi-pass membrane protein</topology>
    </subcellularLocation>
</comment>
<dbReference type="GO" id="GO:0005549">
    <property type="term" value="F:odorant binding"/>
    <property type="evidence" value="ECO:0007669"/>
    <property type="project" value="InterPro"/>
</dbReference>
<sequence length="395" mass="46058">MGLNRVNVFSRHVYLLRYLGIAIQLNETEQNWSQNLRFILVQIALTMNTIFQVFTMFEHKNTLVRRSVSLVIFLTSLVTQIKLILVKMNADLLGRLFLALDTPGAHDESTEMLKVVRLINRVYVTILVTFLAAWLAYPWLTGDLNLPLPYWLPFTVNTTVRYIVAYSFVSTVLVIICYTQEAVDTMLLLVAGQICRRLNAISRALQSLGNEEPFLKKYWKHSRAEVDSLGLYTVQNAALSRDETLLKESIREHVDSIRLIRTFDRVLDDIFLAQVLQSAILSTMYFFVASKSENLIRDFPKLLTVLLATYLQFYMYCWLGEEISQHNDDIHRMLYLSNWYKCRERIMKSLVIIETFTKTKFKLEGGHLFRIDLRTFVMVLQESISYFMVLRAVLK</sequence>
<feature type="transmembrane region" description="Helical" evidence="10">
    <location>
        <begin position="160"/>
        <end position="179"/>
    </location>
</feature>
<evidence type="ECO:0000256" key="8">
    <source>
        <dbReference type="ARBA" id="ARBA00023170"/>
    </source>
</evidence>
<keyword evidence="4 10" id="KW-0812">Transmembrane</keyword>
<keyword evidence="8 10" id="KW-0675">Receptor</keyword>
<dbReference type="GO" id="GO:0005886">
    <property type="term" value="C:plasma membrane"/>
    <property type="evidence" value="ECO:0007669"/>
    <property type="project" value="UniProtKB-SubCell"/>
</dbReference>
<dbReference type="InterPro" id="IPR004117">
    <property type="entry name" value="7tm6_olfct_rcpt"/>
</dbReference>
<dbReference type="AlphaFoldDB" id="A0AAW1DFB0"/>
<dbReference type="Pfam" id="PF02949">
    <property type="entry name" value="7tm_6"/>
    <property type="match status" value="1"/>
</dbReference>